<dbReference type="SUPFAM" id="SSF55347">
    <property type="entry name" value="Glyceraldehyde-3-phosphate dehydrogenase-like, C-terminal domain"/>
    <property type="match status" value="1"/>
</dbReference>
<dbReference type="GO" id="GO:0000166">
    <property type="term" value="F:nucleotide binding"/>
    <property type="evidence" value="ECO:0007669"/>
    <property type="project" value="InterPro"/>
</dbReference>
<dbReference type="SUPFAM" id="SSF51735">
    <property type="entry name" value="NAD(P)-binding Rossmann-fold domains"/>
    <property type="match status" value="1"/>
</dbReference>
<name>A0A7S7NK27_PALFE</name>
<dbReference type="InterPro" id="IPR036291">
    <property type="entry name" value="NAD(P)-bd_dom_sf"/>
</dbReference>
<reference evidence="3 4" key="1">
    <citation type="submission" date="2020-10" db="EMBL/GenBank/DDBJ databases">
        <title>Complete genome sequence of Paludibaculum fermentans P105T, a facultatively anaerobic acidobacterium capable of dissimilatory Fe(III) reduction.</title>
        <authorList>
            <person name="Dedysh S.N."/>
            <person name="Beletsky A.V."/>
            <person name="Kulichevskaya I.S."/>
            <person name="Mardanov A.V."/>
            <person name="Ravin N.V."/>
        </authorList>
    </citation>
    <scope>NUCLEOTIDE SEQUENCE [LARGE SCALE GENOMIC DNA]</scope>
    <source>
        <strain evidence="3 4">P105</strain>
    </source>
</reference>
<evidence type="ECO:0000313" key="3">
    <source>
        <dbReference type="EMBL" id="QOY85055.1"/>
    </source>
</evidence>
<dbReference type="Proteomes" id="UP000593892">
    <property type="component" value="Chromosome"/>
</dbReference>
<evidence type="ECO:0000313" key="4">
    <source>
        <dbReference type="Proteomes" id="UP000593892"/>
    </source>
</evidence>
<organism evidence="3 4">
    <name type="scientific">Paludibaculum fermentans</name>
    <dbReference type="NCBI Taxonomy" id="1473598"/>
    <lineage>
        <taxon>Bacteria</taxon>
        <taxon>Pseudomonadati</taxon>
        <taxon>Acidobacteriota</taxon>
        <taxon>Terriglobia</taxon>
        <taxon>Bryobacterales</taxon>
        <taxon>Bryobacteraceae</taxon>
        <taxon>Paludibaculum</taxon>
    </lineage>
</organism>
<feature type="domain" description="GFO/IDH/MocA-like oxidoreductase" evidence="2">
    <location>
        <begin position="142"/>
        <end position="266"/>
    </location>
</feature>
<dbReference type="PANTHER" id="PTHR43377">
    <property type="entry name" value="BILIVERDIN REDUCTASE A"/>
    <property type="match status" value="1"/>
</dbReference>
<dbReference type="InterPro" id="IPR000683">
    <property type="entry name" value="Gfo/Idh/MocA-like_OxRdtase_N"/>
</dbReference>
<gene>
    <name evidence="3" type="ORF">IRI77_19595</name>
</gene>
<dbReference type="Pfam" id="PF22725">
    <property type="entry name" value="GFO_IDH_MocA_C3"/>
    <property type="match status" value="1"/>
</dbReference>
<feature type="domain" description="Gfo/Idh/MocA-like oxidoreductase N-terminal" evidence="1">
    <location>
        <begin position="12"/>
        <end position="127"/>
    </location>
</feature>
<proteinExistence type="predicted"/>
<evidence type="ECO:0000259" key="1">
    <source>
        <dbReference type="Pfam" id="PF01408"/>
    </source>
</evidence>
<dbReference type="InterPro" id="IPR051450">
    <property type="entry name" value="Gfo/Idh/MocA_Oxidoreductases"/>
</dbReference>
<accession>A0A7S7NK27</accession>
<sequence length="343" mass="38056">MSLPLVAAEHTIAVVGLVHSHVWGHLNKMVQGQSARLVGVAESEPELVAEAKRRKVPDDLIFSDWKKMIDEKKPEIVWSFVENNRHREIVEYCAPRKIHVMFEKPLASTYKDALAIKDLAAKHGIYILTNYQMAWWPSNYVAKEIADSGQLGKVWRIRGVVGHGGPGGPTGLNKYFFNWLTDPVKNGAGALVDFGCYNALWSLMYLGRPETVFAQVNHLRPEEFPKVEDNATIVLHYAQGVAVLEGSWDLPRSFQDLELFGRQGSVYMTSQKVELRKGRGAVEEVPIKPLAPEAAEPIAAMVHAIESKTAPSGMTGIDLNAQVVELIEAAKESIRTGRAVKLK</sequence>
<dbReference type="InterPro" id="IPR055170">
    <property type="entry name" value="GFO_IDH_MocA-like_dom"/>
</dbReference>
<keyword evidence="4" id="KW-1185">Reference proteome</keyword>
<dbReference type="KEGG" id="pfer:IRI77_19595"/>
<dbReference type="RefSeq" id="WP_194446725.1">
    <property type="nucleotide sequence ID" value="NZ_CP063849.1"/>
</dbReference>
<dbReference type="Gene3D" id="3.30.360.10">
    <property type="entry name" value="Dihydrodipicolinate Reductase, domain 2"/>
    <property type="match status" value="1"/>
</dbReference>
<dbReference type="Gene3D" id="3.40.50.720">
    <property type="entry name" value="NAD(P)-binding Rossmann-like Domain"/>
    <property type="match status" value="1"/>
</dbReference>
<dbReference type="PANTHER" id="PTHR43377:SF1">
    <property type="entry name" value="BILIVERDIN REDUCTASE A"/>
    <property type="match status" value="1"/>
</dbReference>
<evidence type="ECO:0000259" key="2">
    <source>
        <dbReference type="Pfam" id="PF22725"/>
    </source>
</evidence>
<dbReference type="EMBL" id="CP063849">
    <property type="protein sequence ID" value="QOY85055.1"/>
    <property type="molecule type" value="Genomic_DNA"/>
</dbReference>
<dbReference type="Pfam" id="PF01408">
    <property type="entry name" value="GFO_IDH_MocA"/>
    <property type="match status" value="1"/>
</dbReference>
<protein>
    <submittedName>
        <fullName evidence="3">Gfo/Idh/MocA family oxidoreductase</fullName>
    </submittedName>
</protein>
<dbReference type="AlphaFoldDB" id="A0A7S7NK27"/>